<gene>
    <name evidence="3" type="ORF">Fi14EGH31_01010</name>
    <name evidence="4" type="ORF">NE542_13350</name>
</gene>
<sequence>MAKIILASHGGLSKGMKDSVSMIVGDLAKDIETYSLLPGENPEDFYQEVLKEAKECEEQILILCDIKGGSVHTALSKLAVLDNVLVFSGMNMGLVLDAVMKGLNGKLELAEANDLIEAAKDGMTVMSGMTSEDDEDF</sequence>
<dbReference type="InterPro" id="IPR051471">
    <property type="entry name" value="Bacterial_PTS_sugar_comp"/>
</dbReference>
<dbReference type="SUPFAM" id="SSF53062">
    <property type="entry name" value="PTS system fructose IIA component-like"/>
    <property type="match status" value="1"/>
</dbReference>
<reference evidence="5" key="2">
    <citation type="submission" date="2020-09" db="EMBL/GenBank/DDBJ databases">
        <title>Complete genome sequencing of Faecalibacillus intestinalis strain 14EGH31.</title>
        <authorList>
            <person name="Sakamoto M."/>
            <person name="Murakami T."/>
            <person name="Mori H."/>
        </authorList>
    </citation>
    <scope>NUCLEOTIDE SEQUENCE [LARGE SCALE GENOMIC DNA]</scope>
    <source>
        <strain evidence="5">14EGH31</strain>
    </source>
</reference>
<keyword evidence="1" id="KW-0808">Transferase</keyword>
<dbReference type="InterPro" id="IPR004701">
    <property type="entry name" value="PTS_EIIA_man-typ"/>
</dbReference>
<name>A0A7I8DUW8_9FIRM</name>
<proteinExistence type="predicted"/>
<dbReference type="PANTHER" id="PTHR33799">
    <property type="entry name" value="PTS PERMEASE-RELATED-RELATED"/>
    <property type="match status" value="1"/>
</dbReference>
<dbReference type="EMBL" id="AP024085">
    <property type="protein sequence ID" value="BCL56389.1"/>
    <property type="molecule type" value="Genomic_DNA"/>
</dbReference>
<evidence type="ECO:0000313" key="4">
    <source>
        <dbReference type="EMBL" id="MCQ5062805.1"/>
    </source>
</evidence>
<evidence type="ECO:0000313" key="3">
    <source>
        <dbReference type="EMBL" id="BCL56389.1"/>
    </source>
</evidence>
<protein>
    <submittedName>
        <fullName evidence="3">PTS mannose transporter subunit IIC</fullName>
    </submittedName>
</protein>
<feature type="domain" description="PTS EIIA type-4" evidence="2">
    <location>
        <begin position="1"/>
        <end position="123"/>
    </location>
</feature>
<dbReference type="GO" id="GO:0009401">
    <property type="term" value="P:phosphoenolpyruvate-dependent sugar phosphotransferase system"/>
    <property type="evidence" value="ECO:0007669"/>
    <property type="project" value="InterPro"/>
</dbReference>
<dbReference type="PROSITE" id="PS51096">
    <property type="entry name" value="PTS_EIIA_TYPE_4"/>
    <property type="match status" value="1"/>
</dbReference>
<dbReference type="InterPro" id="IPR036662">
    <property type="entry name" value="PTS_EIIA_man-typ_sf"/>
</dbReference>
<dbReference type="KEGG" id="fit:Fi14EGH31_01010"/>
<dbReference type="Pfam" id="PF03610">
    <property type="entry name" value="EIIA-man"/>
    <property type="match status" value="1"/>
</dbReference>
<dbReference type="Gene3D" id="3.40.50.510">
    <property type="entry name" value="Phosphotransferase system, mannose-type IIA component"/>
    <property type="match status" value="1"/>
</dbReference>
<dbReference type="GO" id="GO:0016740">
    <property type="term" value="F:transferase activity"/>
    <property type="evidence" value="ECO:0007669"/>
    <property type="project" value="UniProtKB-KW"/>
</dbReference>
<evidence type="ECO:0000313" key="5">
    <source>
        <dbReference type="Proteomes" id="UP000593842"/>
    </source>
</evidence>
<evidence type="ECO:0000256" key="1">
    <source>
        <dbReference type="ARBA" id="ARBA00022679"/>
    </source>
</evidence>
<evidence type="ECO:0000259" key="2">
    <source>
        <dbReference type="PROSITE" id="PS51096"/>
    </source>
</evidence>
<dbReference type="RefSeq" id="WP_117347682.1">
    <property type="nucleotide sequence ID" value="NZ_AP024085.1"/>
</dbReference>
<dbReference type="AlphaFoldDB" id="A0A7I8DUW8"/>
<dbReference type="GO" id="GO:0016020">
    <property type="term" value="C:membrane"/>
    <property type="evidence" value="ECO:0007669"/>
    <property type="project" value="InterPro"/>
</dbReference>
<dbReference type="Proteomes" id="UP001204814">
    <property type="component" value="Unassembled WGS sequence"/>
</dbReference>
<dbReference type="EMBL" id="JANGBO010000019">
    <property type="protein sequence ID" value="MCQ5062805.1"/>
    <property type="molecule type" value="Genomic_DNA"/>
</dbReference>
<accession>A0A7I8DUW8</accession>
<dbReference type="Proteomes" id="UP000593842">
    <property type="component" value="Chromosome"/>
</dbReference>
<reference evidence="4" key="3">
    <citation type="submission" date="2022-06" db="EMBL/GenBank/DDBJ databases">
        <title>Isolation of gut microbiota from human fecal samples.</title>
        <authorList>
            <person name="Pamer E.G."/>
            <person name="Barat B."/>
            <person name="Waligurski E."/>
            <person name="Medina S."/>
            <person name="Paddock L."/>
            <person name="Mostad J."/>
        </authorList>
    </citation>
    <scope>NUCLEOTIDE SEQUENCE</scope>
    <source>
        <strain evidence="4">DFI.6.24</strain>
    </source>
</reference>
<dbReference type="GeneID" id="70578499"/>
<dbReference type="PANTHER" id="PTHR33799:SF1">
    <property type="entry name" value="PTS SYSTEM MANNOSE-SPECIFIC EIIAB COMPONENT-RELATED"/>
    <property type="match status" value="1"/>
</dbReference>
<organism evidence="3 5">
    <name type="scientific">Faecalibacillus intestinalis</name>
    <dbReference type="NCBI Taxonomy" id="1982626"/>
    <lineage>
        <taxon>Bacteria</taxon>
        <taxon>Bacillati</taxon>
        <taxon>Bacillota</taxon>
        <taxon>Erysipelotrichia</taxon>
        <taxon>Erysipelotrichales</taxon>
        <taxon>Coprobacillaceae</taxon>
        <taxon>Faecalibacillus</taxon>
    </lineage>
</organism>
<reference evidence="3" key="1">
    <citation type="journal article" date="2020" name="Microbiol. Resour. Announc.">
        <title>Complete Genome Sequence of Faecalibacillus intestinalis JCM 34082, Isolated from Feces from a Healthy Japanese Female.</title>
        <authorList>
            <person name="Sakamoto M."/>
            <person name="Ikeyama N."/>
            <person name="Toyoda A."/>
            <person name="Murakami T."/>
            <person name="Mori H."/>
            <person name="Ohkuma M."/>
        </authorList>
    </citation>
    <scope>NUCLEOTIDE SEQUENCE</scope>
    <source>
        <strain evidence="3">14EGH31</strain>
    </source>
</reference>